<dbReference type="SMART" id="SM00220">
    <property type="entry name" value="S_TKc"/>
    <property type="match status" value="1"/>
</dbReference>
<evidence type="ECO:0000256" key="1">
    <source>
        <dbReference type="SAM" id="Coils"/>
    </source>
</evidence>
<feature type="domain" description="Protein kinase" evidence="3">
    <location>
        <begin position="354"/>
        <end position="638"/>
    </location>
</feature>
<evidence type="ECO:0000313" key="5">
    <source>
        <dbReference type="Proteomes" id="UP000326924"/>
    </source>
</evidence>
<dbReference type="Proteomes" id="UP000326924">
    <property type="component" value="Unassembled WGS sequence"/>
</dbReference>
<keyword evidence="5" id="KW-1185">Reference proteome</keyword>
<dbReference type="EMBL" id="VXIS01000367">
    <property type="protein sequence ID" value="KAA8894079.1"/>
    <property type="molecule type" value="Genomic_DNA"/>
</dbReference>
<dbReference type="PROSITE" id="PS50011">
    <property type="entry name" value="PROTEIN_KINASE_DOM"/>
    <property type="match status" value="1"/>
</dbReference>
<sequence length="1022" mass="113391">MIPATQPPDAATTRFPNLVDDILTEGVLSNIFEDFVDAVEGWQKWTHNRQHHKFETILAQGVNKYKQALDRQAKEYDKQLRERDARCEEVKLASATQAKDYENQLRRLEAGYEKALRDRDARHENMKLVLAAKSLVLVEREAQLKHYWGDELDVKSRTEFWTEQVAKGVIEDTARPLNVRGVLSVACTKMAKRIADSEDIVAEEDSYAPIKNLLTKALGKTSMVFDTHNNDYLNKKKPDLTVSLPVIKSPHAAYVRTLVDMKARNVKLDNDGRGHVLGYLYNVAKVQTSRTRFTGLLSNIDENIFIVVVRSDTGRFRAWCHAPVSFEQAMAHIKDIANDPLETPFNPKFSWELGNIRQHLGTTPQSVVAEFALPSPDAVRSQKWKWANAVTGEPSGTVCVKRVSKAANDFAKEIKMLQKIAEQGGHERLPQLVFHQSDNREYGMLPVGCPIIPAVFNRNPTLARAVLSDVWDALGWLHGHGIVHRDVRWDNIVTHNDRGVLIDIGSAIEATKPSPAMNEAYYATPADDHHAFILLVNTLMFPQCVYQFNSGNVAHKNSTENKALRKLWKALRDSDCWGPYVTAAEGGDKKKLRKLIELILTVDASMQDLLSSALSDGVTDDSPDAPATAELVGTDNLIKAAGLVGKHNQMGNKNLKELSDSLGLDVATVREKLERHFLDNERWLLERANHSKWIPARVDSLIETKTITSDAWFNKAIELGVKLGVDTANIEQAALHSLHILQKKKVDEKLAVQQKQINAAAKKLHAERGLAAANTRVDAADQEMAAAEIRTEGATLEASAAHTRVDAADQEMAVAEIRTEGATLEALAGQTRSAAADLETQLIKHRTDGALLEGEAGDLRYQAAKGEEEIIALRRNAAKKEDEAASLRLQREKDEKEAASRRLQDEEERAAIRLEREKVRLARERLLLEQEATSGSGRSSRGRGVPGPQTASRGRGVPGPQTASRRRGVPAPGRSTTQARGASGSSTEVADEQDAVEPPRRRLDALRISGDPIKNPVRKRGR</sequence>
<feature type="compositionally biased region" description="Low complexity" evidence="2">
    <location>
        <begin position="930"/>
        <end position="943"/>
    </location>
</feature>
<dbReference type="InterPro" id="IPR000719">
    <property type="entry name" value="Prot_kinase_dom"/>
</dbReference>
<dbReference type="AlphaFoldDB" id="A0A5J5EGL3"/>
<feature type="coiled-coil region" evidence="1">
    <location>
        <begin position="62"/>
        <end position="118"/>
    </location>
</feature>
<gene>
    <name evidence="4" type="ORF">FN846DRAFT_913285</name>
</gene>
<proteinExistence type="predicted"/>
<name>A0A5J5EGL3_9PEZI</name>
<keyword evidence="1" id="KW-0175">Coiled coil</keyword>
<feature type="coiled-coil region" evidence="1">
    <location>
        <begin position="743"/>
        <end position="790"/>
    </location>
</feature>
<evidence type="ECO:0000259" key="3">
    <source>
        <dbReference type="PROSITE" id="PS50011"/>
    </source>
</evidence>
<evidence type="ECO:0000313" key="4">
    <source>
        <dbReference type="EMBL" id="KAA8894079.1"/>
    </source>
</evidence>
<reference evidence="4 5" key="1">
    <citation type="submission" date="2019-09" db="EMBL/GenBank/DDBJ databases">
        <title>Draft genome of the ectomycorrhizal ascomycete Sphaerosporella brunnea.</title>
        <authorList>
            <consortium name="DOE Joint Genome Institute"/>
            <person name="Benucci G.M."/>
            <person name="Marozzi G."/>
            <person name="Antonielli L."/>
            <person name="Sanchez S."/>
            <person name="Marco P."/>
            <person name="Wang X."/>
            <person name="Falini L.B."/>
            <person name="Barry K."/>
            <person name="Haridas S."/>
            <person name="Lipzen A."/>
            <person name="Labutti K."/>
            <person name="Grigoriev I.V."/>
            <person name="Murat C."/>
            <person name="Martin F."/>
            <person name="Albertini E."/>
            <person name="Donnini D."/>
            <person name="Bonito G."/>
        </authorList>
    </citation>
    <scope>NUCLEOTIDE SEQUENCE [LARGE SCALE GENOMIC DNA]</scope>
    <source>
        <strain evidence="4 5">Sb_GMNB300</strain>
    </source>
</reference>
<comment type="caution">
    <text evidence="4">The sequence shown here is derived from an EMBL/GenBank/DDBJ whole genome shotgun (WGS) entry which is preliminary data.</text>
</comment>
<dbReference type="InterPro" id="IPR011009">
    <property type="entry name" value="Kinase-like_dom_sf"/>
</dbReference>
<dbReference type="SUPFAM" id="SSF56112">
    <property type="entry name" value="Protein kinase-like (PK-like)"/>
    <property type="match status" value="1"/>
</dbReference>
<feature type="compositionally biased region" description="Polar residues" evidence="2">
    <location>
        <begin position="974"/>
        <end position="988"/>
    </location>
</feature>
<feature type="region of interest" description="Disordered" evidence="2">
    <location>
        <begin position="930"/>
        <end position="1022"/>
    </location>
</feature>
<accession>A0A5J5EGL3</accession>
<dbReference type="OrthoDB" id="4062651at2759"/>
<organism evidence="4 5">
    <name type="scientific">Sphaerosporella brunnea</name>
    <dbReference type="NCBI Taxonomy" id="1250544"/>
    <lineage>
        <taxon>Eukaryota</taxon>
        <taxon>Fungi</taxon>
        <taxon>Dikarya</taxon>
        <taxon>Ascomycota</taxon>
        <taxon>Pezizomycotina</taxon>
        <taxon>Pezizomycetes</taxon>
        <taxon>Pezizales</taxon>
        <taxon>Pyronemataceae</taxon>
        <taxon>Sphaerosporella</taxon>
    </lineage>
</organism>
<protein>
    <recommendedName>
        <fullName evidence="3">Protein kinase domain-containing protein</fullName>
    </recommendedName>
</protein>
<dbReference type="InParanoid" id="A0A5J5EGL3"/>
<evidence type="ECO:0000256" key="2">
    <source>
        <dbReference type="SAM" id="MobiDB-lite"/>
    </source>
</evidence>
<dbReference type="GO" id="GO:0005524">
    <property type="term" value="F:ATP binding"/>
    <property type="evidence" value="ECO:0007669"/>
    <property type="project" value="InterPro"/>
</dbReference>
<feature type="region of interest" description="Disordered" evidence="2">
    <location>
        <begin position="881"/>
        <end position="905"/>
    </location>
</feature>
<dbReference type="GO" id="GO:0004672">
    <property type="term" value="F:protein kinase activity"/>
    <property type="evidence" value="ECO:0007669"/>
    <property type="project" value="InterPro"/>
</dbReference>
<dbReference type="Gene3D" id="1.10.510.10">
    <property type="entry name" value="Transferase(Phosphotransferase) domain 1"/>
    <property type="match status" value="1"/>
</dbReference>